<gene>
    <name evidence="1" type="ORF">SAMN04488541_1001175</name>
</gene>
<evidence type="ECO:0000313" key="1">
    <source>
        <dbReference type="EMBL" id="SFE43426.1"/>
    </source>
</evidence>
<accession>A0A1I2AHP0</accession>
<reference evidence="1 2" key="1">
    <citation type="submission" date="2016-10" db="EMBL/GenBank/DDBJ databases">
        <authorList>
            <person name="de Groot N.N."/>
        </authorList>
    </citation>
    <scope>NUCLEOTIDE SEQUENCE [LARGE SCALE GENOMIC DNA]</scope>
    <source>
        <strain>GEY</strain>
        <strain evidence="2">DSM 9560</strain>
    </source>
</reference>
<evidence type="ECO:0000313" key="2">
    <source>
        <dbReference type="Proteomes" id="UP000199513"/>
    </source>
</evidence>
<dbReference type="AlphaFoldDB" id="A0A1I2AHP0"/>
<keyword evidence="2" id="KW-1185">Reference proteome</keyword>
<name>A0A1I2AHP0_9BACT</name>
<proteinExistence type="predicted"/>
<dbReference type="Proteomes" id="UP000199513">
    <property type="component" value="Unassembled WGS sequence"/>
</dbReference>
<dbReference type="STRING" id="1003.SAMN04488541_1001175"/>
<sequence length="84" mass="9818">MLLNAGLNFGTMKNKQDLIRKACQGFSQAFLIEIIWGKEQVNSSYRSMISKRLNGKVDFGILEIEKLERFFQQKKEEFEQILNS</sequence>
<dbReference type="EMBL" id="FONY01000001">
    <property type="protein sequence ID" value="SFE43426.1"/>
    <property type="molecule type" value="Genomic_DNA"/>
</dbReference>
<organism evidence="1 2">
    <name type="scientific">Thermoflexibacter ruber</name>
    <dbReference type="NCBI Taxonomy" id="1003"/>
    <lineage>
        <taxon>Bacteria</taxon>
        <taxon>Pseudomonadati</taxon>
        <taxon>Bacteroidota</taxon>
        <taxon>Cytophagia</taxon>
        <taxon>Cytophagales</taxon>
        <taxon>Thermoflexibacteraceae</taxon>
        <taxon>Thermoflexibacter</taxon>
    </lineage>
</organism>
<protein>
    <submittedName>
        <fullName evidence="1">Uncharacterized protein</fullName>
    </submittedName>
</protein>